<name>A0A432ZHD4_9GAMM</name>
<keyword evidence="1" id="KW-0472">Membrane</keyword>
<dbReference type="OrthoDB" id="7063456at2"/>
<organism evidence="2 3">
    <name type="scientific">Idiomarina seosinensis</name>
    <dbReference type="NCBI Taxonomy" id="281739"/>
    <lineage>
        <taxon>Bacteria</taxon>
        <taxon>Pseudomonadati</taxon>
        <taxon>Pseudomonadota</taxon>
        <taxon>Gammaproteobacteria</taxon>
        <taxon>Alteromonadales</taxon>
        <taxon>Idiomarinaceae</taxon>
        <taxon>Idiomarina</taxon>
    </lineage>
</organism>
<accession>A0A432ZHD4</accession>
<feature type="transmembrane region" description="Helical" evidence="1">
    <location>
        <begin position="35"/>
        <end position="54"/>
    </location>
</feature>
<feature type="transmembrane region" description="Helical" evidence="1">
    <location>
        <begin position="69"/>
        <end position="89"/>
    </location>
</feature>
<dbReference type="RefSeq" id="WP_126783654.1">
    <property type="nucleotide sequence ID" value="NZ_PIQF01000001.1"/>
</dbReference>
<evidence type="ECO:0000313" key="3">
    <source>
        <dbReference type="Proteomes" id="UP000287908"/>
    </source>
</evidence>
<evidence type="ECO:0000313" key="2">
    <source>
        <dbReference type="EMBL" id="RUO77381.1"/>
    </source>
</evidence>
<sequence>MPAELLVVLLNLIIILVSYLHLYPKVAGNNINKIAFFDLFATGLALFIVGFKYWGTGYQFALMSFSLNWFWYTFIIYLVLEIPIVLWYCKKHDVKFK</sequence>
<dbReference type="EMBL" id="PIQF01000001">
    <property type="protein sequence ID" value="RUO77381.1"/>
    <property type="molecule type" value="Genomic_DNA"/>
</dbReference>
<reference evidence="2 3" key="1">
    <citation type="journal article" date="2011" name="Front. Microbiol.">
        <title>Genomic signatures of strain selection and enhancement in Bacillus atrophaeus var. globigii, a historical biowarfare simulant.</title>
        <authorList>
            <person name="Gibbons H.S."/>
            <person name="Broomall S.M."/>
            <person name="McNew L.A."/>
            <person name="Daligault H."/>
            <person name="Chapman C."/>
            <person name="Bruce D."/>
            <person name="Karavis M."/>
            <person name="Krepps M."/>
            <person name="McGregor P.A."/>
            <person name="Hong C."/>
            <person name="Park K.H."/>
            <person name="Akmal A."/>
            <person name="Feldman A."/>
            <person name="Lin J.S."/>
            <person name="Chang W.E."/>
            <person name="Higgs B.W."/>
            <person name="Demirev P."/>
            <person name="Lindquist J."/>
            <person name="Liem A."/>
            <person name="Fochler E."/>
            <person name="Read T.D."/>
            <person name="Tapia R."/>
            <person name="Johnson S."/>
            <person name="Bishop-Lilly K.A."/>
            <person name="Detter C."/>
            <person name="Han C."/>
            <person name="Sozhamannan S."/>
            <person name="Rosenzweig C.N."/>
            <person name="Skowronski E.W."/>
        </authorList>
    </citation>
    <scope>NUCLEOTIDE SEQUENCE [LARGE SCALE GENOMIC DNA]</scope>
    <source>
        <strain evidence="2 3">CL-SP19</strain>
    </source>
</reference>
<feature type="transmembrane region" description="Helical" evidence="1">
    <location>
        <begin position="6"/>
        <end position="23"/>
    </location>
</feature>
<dbReference type="Proteomes" id="UP000287908">
    <property type="component" value="Unassembled WGS sequence"/>
</dbReference>
<keyword evidence="1" id="KW-0812">Transmembrane</keyword>
<dbReference type="AlphaFoldDB" id="A0A432ZHD4"/>
<evidence type="ECO:0000256" key="1">
    <source>
        <dbReference type="SAM" id="Phobius"/>
    </source>
</evidence>
<keyword evidence="1" id="KW-1133">Transmembrane helix</keyword>
<protein>
    <submittedName>
        <fullName evidence="2">Uncharacterized protein</fullName>
    </submittedName>
</protein>
<proteinExistence type="predicted"/>
<keyword evidence="3" id="KW-1185">Reference proteome</keyword>
<gene>
    <name evidence="2" type="ORF">CWI81_02545</name>
</gene>
<comment type="caution">
    <text evidence="2">The sequence shown here is derived from an EMBL/GenBank/DDBJ whole genome shotgun (WGS) entry which is preliminary data.</text>
</comment>